<evidence type="ECO:0000256" key="11">
    <source>
        <dbReference type="ARBA" id="ARBA00023136"/>
    </source>
</evidence>
<feature type="compositionally biased region" description="Polar residues" evidence="13">
    <location>
        <begin position="734"/>
        <end position="744"/>
    </location>
</feature>
<dbReference type="GO" id="GO:0098609">
    <property type="term" value="P:cell-cell adhesion"/>
    <property type="evidence" value="ECO:0007669"/>
    <property type="project" value="InterPro"/>
</dbReference>
<comment type="caution">
    <text evidence="16">The sequence shown here is derived from an EMBL/GenBank/DDBJ whole genome shotgun (WGS) entry which is preliminary data.</text>
</comment>
<dbReference type="Pfam" id="PF12632">
    <property type="entry name" value="Vezatin"/>
    <property type="match status" value="1"/>
</dbReference>
<reference evidence="16" key="1">
    <citation type="journal article" date="2021" name="Genome Biol. Evol.">
        <title>A High-Quality Reference Genome for a Parasitic Bivalve with Doubly Uniparental Inheritance (Bivalvia: Unionida).</title>
        <authorList>
            <person name="Smith C.H."/>
        </authorList>
    </citation>
    <scope>NUCLEOTIDE SEQUENCE</scope>
    <source>
        <strain evidence="16">CHS0354</strain>
    </source>
</reference>
<evidence type="ECO:0000256" key="9">
    <source>
        <dbReference type="ARBA" id="ARBA00022989"/>
    </source>
</evidence>
<feature type="region of interest" description="Disordered" evidence="13">
    <location>
        <begin position="721"/>
        <end position="772"/>
    </location>
</feature>
<evidence type="ECO:0000256" key="5">
    <source>
        <dbReference type="ARBA" id="ARBA00018125"/>
    </source>
</evidence>
<reference evidence="16" key="3">
    <citation type="submission" date="2023-05" db="EMBL/GenBank/DDBJ databases">
        <authorList>
            <person name="Smith C.H."/>
        </authorList>
    </citation>
    <scope>NUCLEOTIDE SEQUENCE</scope>
    <source>
        <strain evidence="16">CHS0354</strain>
        <tissue evidence="16">Mantle</tissue>
    </source>
</reference>
<evidence type="ECO:0000256" key="10">
    <source>
        <dbReference type="ARBA" id="ARBA00023054"/>
    </source>
</evidence>
<proteinExistence type="inferred from homology"/>
<evidence type="ECO:0000256" key="8">
    <source>
        <dbReference type="ARBA" id="ARBA00022949"/>
    </source>
</evidence>
<accession>A0AAE0W508</accession>
<feature type="transmembrane region" description="Helical" evidence="14">
    <location>
        <begin position="171"/>
        <end position="192"/>
    </location>
</feature>
<evidence type="ECO:0000259" key="15">
    <source>
        <dbReference type="Pfam" id="PF12632"/>
    </source>
</evidence>
<keyword evidence="6" id="KW-1003">Cell membrane</keyword>
<comment type="subcellular location">
    <subcellularLocation>
        <location evidence="2">Cell junction</location>
        <location evidence="2">Adherens junction</location>
    </subcellularLocation>
    <subcellularLocation>
        <location evidence="3">Cell membrane</location>
        <topology evidence="3">Multi-pass membrane protein</topology>
    </subcellularLocation>
    <subcellularLocation>
        <location evidence="1">Nucleus</location>
    </subcellularLocation>
</comment>
<dbReference type="EMBL" id="JAEAOA010000703">
    <property type="protein sequence ID" value="KAK3600692.1"/>
    <property type="molecule type" value="Genomic_DNA"/>
</dbReference>
<evidence type="ECO:0000256" key="3">
    <source>
        <dbReference type="ARBA" id="ARBA00004651"/>
    </source>
</evidence>
<dbReference type="GO" id="GO:0005886">
    <property type="term" value="C:plasma membrane"/>
    <property type="evidence" value="ECO:0007669"/>
    <property type="project" value="UniProtKB-SubCell"/>
</dbReference>
<protein>
    <recommendedName>
        <fullName evidence="5">Vezatin</fullName>
    </recommendedName>
</protein>
<comment type="similarity">
    <text evidence="4">Belongs to the vezatin family.</text>
</comment>
<keyword evidence="11 14" id="KW-0472">Membrane</keyword>
<keyword evidence="7 14" id="KW-0812">Transmembrane</keyword>
<evidence type="ECO:0000256" key="14">
    <source>
        <dbReference type="SAM" id="Phobius"/>
    </source>
</evidence>
<evidence type="ECO:0000256" key="6">
    <source>
        <dbReference type="ARBA" id="ARBA00022475"/>
    </source>
</evidence>
<dbReference type="AlphaFoldDB" id="A0AAE0W508"/>
<keyword evidence="8" id="KW-0965">Cell junction</keyword>
<feature type="transmembrane region" description="Helical" evidence="14">
    <location>
        <begin position="139"/>
        <end position="156"/>
    </location>
</feature>
<dbReference type="GO" id="GO:0017022">
    <property type="term" value="F:myosin binding"/>
    <property type="evidence" value="ECO:0007669"/>
    <property type="project" value="InterPro"/>
</dbReference>
<keyword evidence="10" id="KW-0175">Coiled coil</keyword>
<keyword evidence="9 14" id="KW-1133">Transmembrane helix</keyword>
<evidence type="ECO:0000256" key="12">
    <source>
        <dbReference type="ARBA" id="ARBA00023242"/>
    </source>
</evidence>
<evidence type="ECO:0000256" key="4">
    <source>
        <dbReference type="ARBA" id="ARBA00007245"/>
    </source>
</evidence>
<dbReference type="InterPro" id="IPR026858">
    <property type="entry name" value="Vezatin"/>
</dbReference>
<evidence type="ECO:0000256" key="1">
    <source>
        <dbReference type="ARBA" id="ARBA00004123"/>
    </source>
</evidence>
<dbReference type="InterPro" id="IPR026859">
    <property type="entry name" value="Myosin-bd"/>
</dbReference>
<evidence type="ECO:0000313" key="16">
    <source>
        <dbReference type="EMBL" id="KAK3600692.1"/>
    </source>
</evidence>
<name>A0AAE0W508_9BIVA</name>
<sequence length="953" mass="108729">MDQDDDEDVVFQGSPLYNHLLDAGVSISDVPSEPKHHSNVITGSVAQYQSMTPNWKKGCVTENVFSHITRLWKHIKSKPLDCSFLDMHCDRAIVQKLCICPSLQEEDSQFLETYVEPRSSDIAGSVSALERISLPKSTYIFALALPFLCAYCYYRVVYPELPWPYKIYTDISSILTIIYILFFGVYQLYVLFARKKREKRIHLVDRFLEIDASLLTLFRKSIRLVQETELVARGFILVSQQSPVSRMEMGHPWNLSRRQCPDLRKLVFHTSRTAMLKFREATQKLREIYPISVEFDCISHYLAYIPLSEYGPCMQISGEKDTIDTELYTATDGYSIAALKGMNQLFCLQQSEFIRRLVLCFHFPARGKNAMCPAVYSQLENVVGSLVCSLEEQLSSVVRSYNFHSCSILDNEPVKTSSKRMKECSPFTDLHVAIHSLDLHLQAALSRVRALSTWLEKLMEESKSLNEPISHDSLSDILKPIRAELVSCRGCWEDGISHIDRLEKRDEGERKESKTIATPCTSTEPLHTPTLLTDCWDPIIEDQVFEAYTDPDELDNADYGWDNFLTEEEKAKKKKEKEEALRLLTELKSVISVRAVEREQREHEVLLRSQQKHISQCDDAKIKCEKNSKKFYLEQEMSEVPLIPDLGSKIKKSNCEVDSKPANEIATYKEFSQLQSRHFGENVEAENILSSRSFFKNNLLNPDSSKMLNDRNPRENEREVAFIDSESPGEEEQTTNFLHASKNWQKMKDKSVTDSSEETASNGKGNQHESSRQMTMVLVCKDIFSRDMPILTKKIMPNESITEVNAKLEGHENCTHEGQISKDIEHKNDLNFDGEQFGSQIQTKSQENMYQPNIFEHDPLLRSTVSSLDESSDALNYIEKNLQLGQTGEMDGEKNISDRKKGLEERLSKLLGANLAFTSSLASLAAARSQSLGLSVDTFKDGSESEEESLVEN</sequence>
<feature type="domain" description="Myosin-binding" evidence="15">
    <location>
        <begin position="173"/>
        <end position="442"/>
    </location>
</feature>
<evidence type="ECO:0000256" key="2">
    <source>
        <dbReference type="ARBA" id="ARBA00004536"/>
    </source>
</evidence>
<evidence type="ECO:0000256" key="13">
    <source>
        <dbReference type="SAM" id="MobiDB-lite"/>
    </source>
</evidence>
<keyword evidence="17" id="KW-1185">Reference proteome</keyword>
<dbReference type="PANTHER" id="PTHR15989:SF5">
    <property type="entry name" value="VEZATIN"/>
    <property type="match status" value="1"/>
</dbReference>
<reference evidence="16" key="2">
    <citation type="journal article" date="2021" name="Genome Biol. Evol.">
        <title>Developing a high-quality reference genome for a parasitic bivalve with doubly uniparental inheritance (Bivalvia: Unionida).</title>
        <authorList>
            <person name="Smith C.H."/>
        </authorList>
    </citation>
    <scope>NUCLEOTIDE SEQUENCE</scope>
    <source>
        <strain evidence="16">CHS0354</strain>
        <tissue evidence="16">Mantle</tissue>
    </source>
</reference>
<dbReference type="GO" id="GO:0005634">
    <property type="term" value="C:nucleus"/>
    <property type="evidence" value="ECO:0007669"/>
    <property type="project" value="UniProtKB-SubCell"/>
</dbReference>
<gene>
    <name evidence="16" type="ORF">CHS0354_011375</name>
</gene>
<organism evidence="16 17">
    <name type="scientific">Potamilus streckersoni</name>
    <dbReference type="NCBI Taxonomy" id="2493646"/>
    <lineage>
        <taxon>Eukaryota</taxon>
        <taxon>Metazoa</taxon>
        <taxon>Spiralia</taxon>
        <taxon>Lophotrochozoa</taxon>
        <taxon>Mollusca</taxon>
        <taxon>Bivalvia</taxon>
        <taxon>Autobranchia</taxon>
        <taxon>Heteroconchia</taxon>
        <taxon>Palaeoheterodonta</taxon>
        <taxon>Unionida</taxon>
        <taxon>Unionoidea</taxon>
        <taxon>Unionidae</taxon>
        <taxon>Ambleminae</taxon>
        <taxon>Lampsilini</taxon>
        <taxon>Potamilus</taxon>
    </lineage>
</organism>
<keyword evidence="12" id="KW-0539">Nucleus</keyword>
<dbReference type="GO" id="GO:0005912">
    <property type="term" value="C:adherens junction"/>
    <property type="evidence" value="ECO:0007669"/>
    <property type="project" value="UniProtKB-SubCell"/>
</dbReference>
<evidence type="ECO:0000256" key="7">
    <source>
        <dbReference type="ARBA" id="ARBA00022692"/>
    </source>
</evidence>
<evidence type="ECO:0000313" key="17">
    <source>
        <dbReference type="Proteomes" id="UP001195483"/>
    </source>
</evidence>
<dbReference type="PANTHER" id="PTHR15989">
    <property type="entry name" value="VEZATIN"/>
    <property type="match status" value="1"/>
</dbReference>
<dbReference type="Proteomes" id="UP001195483">
    <property type="component" value="Unassembled WGS sequence"/>
</dbReference>